<keyword evidence="3" id="KW-1185">Reference proteome</keyword>
<dbReference type="EMBL" id="CP046172">
    <property type="protein sequence ID" value="QIS13443.1"/>
    <property type="molecule type" value="Genomic_DNA"/>
</dbReference>
<evidence type="ECO:0000256" key="1">
    <source>
        <dbReference type="SAM" id="MobiDB-lite"/>
    </source>
</evidence>
<dbReference type="InterPro" id="IPR019239">
    <property type="entry name" value="VapB_antitoxin"/>
</dbReference>
<evidence type="ECO:0000313" key="3">
    <source>
        <dbReference type="Proteomes" id="UP000503540"/>
    </source>
</evidence>
<name>A0A6G9YKH9_9NOCA</name>
<accession>A0A6G9YKH9</accession>
<dbReference type="Proteomes" id="UP000503540">
    <property type="component" value="Chromosome"/>
</dbReference>
<gene>
    <name evidence="2" type="ORF">F5544_27950</name>
</gene>
<feature type="region of interest" description="Disordered" evidence="1">
    <location>
        <begin position="50"/>
        <end position="73"/>
    </location>
</feature>
<protein>
    <submittedName>
        <fullName evidence="2">Type II toxin-antitoxin system VapB family antitoxin</fullName>
    </submittedName>
</protein>
<dbReference type="Pfam" id="PF09957">
    <property type="entry name" value="VapB_antitoxin"/>
    <property type="match status" value="1"/>
</dbReference>
<organism evidence="2 3">
    <name type="scientific">Nocardia arthritidis</name>
    <dbReference type="NCBI Taxonomy" id="228602"/>
    <lineage>
        <taxon>Bacteria</taxon>
        <taxon>Bacillati</taxon>
        <taxon>Actinomycetota</taxon>
        <taxon>Actinomycetes</taxon>
        <taxon>Mycobacteriales</taxon>
        <taxon>Nocardiaceae</taxon>
        <taxon>Nocardia</taxon>
    </lineage>
</organism>
<dbReference type="KEGG" id="nah:F5544_27950"/>
<sequence>MQMAVTSINIDDDLIAMAQRLSGLGTKREVVDVALREFVQRMKQRQLADRIAGGRLTPTPELLDPSVREAARK</sequence>
<dbReference type="AlphaFoldDB" id="A0A6G9YKH9"/>
<proteinExistence type="predicted"/>
<reference evidence="2 3" key="1">
    <citation type="journal article" date="2019" name="ACS Chem. Biol.">
        <title>Identification and Mobilization of a Cryptic Antibiotic Biosynthesis Gene Locus from a Human-Pathogenic Nocardia Isolate.</title>
        <authorList>
            <person name="Herisse M."/>
            <person name="Ishida K."/>
            <person name="Porter J.L."/>
            <person name="Howden B."/>
            <person name="Hertweck C."/>
            <person name="Stinear T.P."/>
            <person name="Pidot S.J."/>
        </authorList>
    </citation>
    <scope>NUCLEOTIDE SEQUENCE [LARGE SCALE GENOMIC DNA]</scope>
    <source>
        <strain evidence="2 3">AUSMDU00012717</strain>
    </source>
</reference>
<evidence type="ECO:0000313" key="2">
    <source>
        <dbReference type="EMBL" id="QIS13443.1"/>
    </source>
</evidence>